<dbReference type="Gene3D" id="3.20.20.370">
    <property type="entry name" value="Glycoside hydrolase/deacetylase"/>
    <property type="match status" value="1"/>
</dbReference>
<dbReference type="InterPro" id="IPR011330">
    <property type="entry name" value="Glyco_hydro/deAcase_b/a-brl"/>
</dbReference>
<accession>A0ABT0G7N3</accession>
<dbReference type="SUPFAM" id="SSF88713">
    <property type="entry name" value="Glycoside hydrolase/deacetylase"/>
    <property type="match status" value="1"/>
</dbReference>
<dbReference type="RefSeq" id="WP_242384032.1">
    <property type="nucleotide sequence ID" value="NZ_JAKRKC020000002.1"/>
</dbReference>
<keyword evidence="2" id="KW-0378">Hydrolase</keyword>
<feature type="compositionally biased region" description="Low complexity" evidence="3">
    <location>
        <begin position="38"/>
        <end position="78"/>
    </location>
</feature>
<dbReference type="PROSITE" id="PS51677">
    <property type="entry name" value="NODB"/>
    <property type="match status" value="1"/>
</dbReference>
<evidence type="ECO:0000256" key="2">
    <source>
        <dbReference type="ARBA" id="ARBA00022801"/>
    </source>
</evidence>
<dbReference type="CDD" id="cd10954">
    <property type="entry name" value="CE4_CtAXE_like"/>
    <property type="match status" value="1"/>
</dbReference>
<dbReference type="Proteomes" id="UP001317259">
    <property type="component" value="Unassembled WGS sequence"/>
</dbReference>
<keyword evidence="1" id="KW-0479">Metal-binding</keyword>
<gene>
    <name evidence="6" type="ORF">MF672_040955</name>
</gene>
<evidence type="ECO:0000259" key="5">
    <source>
        <dbReference type="PROSITE" id="PS51677"/>
    </source>
</evidence>
<keyword evidence="4" id="KW-0732">Signal</keyword>
<evidence type="ECO:0000256" key="1">
    <source>
        <dbReference type="ARBA" id="ARBA00022723"/>
    </source>
</evidence>
<organism evidence="6 7">
    <name type="scientific">Actinomadura luzonensis</name>
    <dbReference type="NCBI Taxonomy" id="2805427"/>
    <lineage>
        <taxon>Bacteria</taxon>
        <taxon>Bacillati</taxon>
        <taxon>Actinomycetota</taxon>
        <taxon>Actinomycetes</taxon>
        <taxon>Streptosporangiales</taxon>
        <taxon>Thermomonosporaceae</taxon>
        <taxon>Actinomadura</taxon>
    </lineage>
</organism>
<proteinExistence type="predicted"/>
<evidence type="ECO:0000313" key="7">
    <source>
        <dbReference type="Proteomes" id="UP001317259"/>
    </source>
</evidence>
<reference evidence="6 7" key="1">
    <citation type="submission" date="2022-04" db="EMBL/GenBank/DDBJ databases">
        <title>Genome draft of Actinomadura sp. ATCC 31491.</title>
        <authorList>
            <person name="Shi X."/>
            <person name="Du Y."/>
        </authorList>
    </citation>
    <scope>NUCLEOTIDE SEQUENCE [LARGE SCALE GENOMIC DNA]</scope>
    <source>
        <strain evidence="6 7">ATCC 31491</strain>
    </source>
</reference>
<feature type="region of interest" description="Disordered" evidence="3">
    <location>
        <begin position="28"/>
        <end position="87"/>
    </location>
</feature>
<keyword evidence="7" id="KW-1185">Reference proteome</keyword>
<evidence type="ECO:0000256" key="3">
    <source>
        <dbReference type="SAM" id="MobiDB-lite"/>
    </source>
</evidence>
<evidence type="ECO:0000256" key="4">
    <source>
        <dbReference type="SAM" id="SignalP"/>
    </source>
</evidence>
<name>A0ABT0G7N3_9ACTN</name>
<evidence type="ECO:0000313" key="6">
    <source>
        <dbReference type="EMBL" id="MCK2220123.1"/>
    </source>
</evidence>
<feature type="domain" description="NodB homology" evidence="5">
    <location>
        <begin position="97"/>
        <end position="270"/>
    </location>
</feature>
<comment type="caution">
    <text evidence="6">The sequence shown here is derived from an EMBL/GenBank/DDBJ whole genome shotgun (WGS) entry which is preliminary data.</text>
</comment>
<feature type="signal peptide" evidence="4">
    <location>
        <begin position="1"/>
        <end position="24"/>
    </location>
</feature>
<dbReference type="InterPro" id="IPR002509">
    <property type="entry name" value="NODB_dom"/>
</dbReference>
<dbReference type="PANTHER" id="PTHR10587:SF133">
    <property type="entry name" value="CHITIN DEACETYLASE 1-RELATED"/>
    <property type="match status" value="1"/>
</dbReference>
<feature type="chain" id="PRO_5046899874" evidence="4">
    <location>
        <begin position="25"/>
        <end position="293"/>
    </location>
</feature>
<dbReference type="PANTHER" id="PTHR10587">
    <property type="entry name" value="GLYCOSYL TRANSFERASE-RELATED"/>
    <property type="match status" value="1"/>
</dbReference>
<dbReference type="EMBL" id="JAKRKC020000002">
    <property type="protein sequence ID" value="MCK2220123.1"/>
    <property type="molecule type" value="Genomic_DNA"/>
</dbReference>
<sequence length="293" mass="30906">MSTGARRGSARVAASVVLTAAALATVSHRPPPAGTVQAATRDAAGPARADAATTRNVPASATTAQAGTGQDRAAQAGPARDRAATARGRAVDCRRVKCVALTFDDGPGPYTDTLLRHLAAYDARATFFVVGQNVAAYPSVLRRAVAAGHEIGNHTWSHPDLTKLSAARVRAQVARDDQAIRDAAGLTPALVRPPYGAFDATVRAQVKRPLVLWSVDTLDWLHRDSARVARVAIRSARPGSVILFHDIHPTTVRAVPRVLKALSRQGYAFVTVSRLFGGRPPRLVYSGGAPDQL</sequence>
<dbReference type="InterPro" id="IPR050248">
    <property type="entry name" value="Polysacc_deacetylase_ArnD"/>
</dbReference>
<dbReference type="Pfam" id="PF01522">
    <property type="entry name" value="Polysacc_deac_1"/>
    <property type="match status" value="1"/>
</dbReference>
<protein>
    <submittedName>
        <fullName evidence="6">Polysaccharide deacetylase family protein</fullName>
    </submittedName>
</protein>